<keyword evidence="1" id="KW-0472">Membrane</keyword>
<dbReference type="AlphaFoldDB" id="C4FJE5"/>
<dbReference type="Pfam" id="PF09976">
    <property type="entry name" value="TPR_21"/>
    <property type="match status" value="1"/>
</dbReference>
<evidence type="ECO:0000313" key="4">
    <source>
        <dbReference type="Proteomes" id="UP000005540"/>
    </source>
</evidence>
<gene>
    <name evidence="3" type="ORF">SULYE_0692</name>
</gene>
<organism evidence="3 4">
    <name type="scientific">Sulfurihydrogenibium yellowstonense SS-5</name>
    <dbReference type="NCBI Taxonomy" id="432331"/>
    <lineage>
        <taxon>Bacteria</taxon>
        <taxon>Pseudomonadati</taxon>
        <taxon>Aquificota</taxon>
        <taxon>Aquificia</taxon>
        <taxon>Aquificales</taxon>
        <taxon>Hydrogenothermaceae</taxon>
        <taxon>Sulfurihydrogenibium</taxon>
    </lineage>
</organism>
<keyword evidence="1" id="KW-0812">Transmembrane</keyword>
<keyword evidence="4" id="KW-1185">Reference proteome</keyword>
<protein>
    <recommendedName>
        <fullName evidence="2">Ancillary SecYEG translocon subunit/Cell division coordinator CpoB TPR domain-containing protein</fullName>
    </recommendedName>
</protein>
<dbReference type="RefSeq" id="WP_007546440.1">
    <property type="nucleotide sequence ID" value="NZ_ABZS01000051.1"/>
</dbReference>
<dbReference type="EMBL" id="ABZS01000051">
    <property type="protein sequence ID" value="EEP60810.1"/>
    <property type="molecule type" value="Genomic_DNA"/>
</dbReference>
<evidence type="ECO:0000313" key="3">
    <source>
        <dbReference type="EMBL" id="EEP60810.1"/>
    </source>
</evidence>
<reference evidence="3 4" key="1">
    <citation type="submission" date="2009-04" db="EMBL/GenBank/DDBJ databases">
        <authorList>
            <person name="Reysenbach A.-L."/>
            <person name="Heidelberg J.F."/>
            <person name="Nelson W.C."/>
        </authorList>
    </citation>
    <scope>NUCLEOTIDE SEQUENCE [LARGE SCALE GENOMIC DNA]</scope>
    <source>
        <strain evidence="3 4">SS-5</strain>
    </source>
</reference>
<comment type="caution">
    <text evidence="3">The sequence shown here is derived from an EMBL/GenBank/DDBJ whole genome shotgun (WGS) entry which is preliminary data.</text>
</comment>
<dbReference type="Gene3D" id="1.25.40.10">
    <property type="entry name" value="Tetratricopeptide repeat domain"/>
    <property type="match status" value="1"/>
</dbReference>
<dbReference type="SUPFAM" id="SSF48452">
    <property type="entry name" value="TPR-like"/>
    <property type="match status" value="1"/>
</dbReference>
<sequence>MEKEKLPIEKDVDLEFEYKVYGIYDFLKKHFKFVLAFLLLLIVISGGLYYKNQVDRQNREKASLHLSKIADLLSENKLEDARKELENFKKQYGNTDLYKVALAYEILINKEENKENKEPAEKLKNELKTDLSSGVNEYLAYLKNKEGNSKEAKEILKSIDSKKYNYISAQTLYALILRKEGNFQEAQKIFETIKNNQNYRYFSLLAKENL</sequence>
<evidence type="ECO:0000259" key="2">
    <source>
        <dbReference type="Pfam" id="PF09976"/>
    </source>
</evidence>
<feature type="transmembrane region" description="Helical" evidence="1">
    <location>
        <begin position="31"/>
        <end position="50"/>
    </location>
</feature>
<name>C4FJE5_9AQUI</name>
<dbReference type="Proteomes" id="UP000005540">
    <property type="component" value="Unassembled WGS sequence"/>
</dbReference>
<evidence type="ECO:0000256" key="1">
    <source>
        <dbReference type="SAM" id="Phobius"/>
    </source>
</evidence>
<feature type="domain" description="Ancillary SecYEG translocon subunit/Cell division coordinator CpoB TPR" evidence="2">
    <location>
        <begin position="26"/>
        <end position="192"/>
    </location>
</feature>
<proteinExistence type="predicted"/>
<dbReference type="OrthoDB" id="12696at2"/>
<accession>C4FJE5</accession>
<dbReference type="InterPro" id="IPR018704">
    <property type="entry name" value="SecYEG/CpoB_TPR"/>
</dbReference>
<keyword evidence="1" id="KW-1133">Transmembrane helix</keyword>
<dbReference type="InterPro" id="IPR011990">
    <property type="entry name" value="TPR-like_helical_dom_sf"/>
</dbReference>